<dbReference type="InterPro" id="IPR002182">
    <property type="entry name" value="NB-ARC"/>
</dbReference>
<dbReference type="Gene3D" id="1.25.40.10">
    <property type="entry name" value="Tetratricopeptide repeat domain"/>
    <property type="match status" value="1"/>
</dbReference>
<dbReference type="InterPro" id="IPR016032">
    <property type="entry name" value="Sig_transdc_resp-reg_C-effctor"/>
</dbReference>
<dbReference type="CDD" id="cd15831">
    <property type="entry name" value="BTAD"/>
    <property type="match status" value="1"/>
</dbReference>
<dbReference type="InterPro" id="IPR001867">
    <property type="entry name" value="OmpR/PhoB-type_DNA-bd"/>
</dbReference>
<keyword evidence="2" id="KW-0805">Transcription regulation</keyword>
<evidence type="ECO:0000256" key="1">
    <source>
        <dbReference type="ARBA" id="ARBA00005820"/>
    </source>
</evidence>
<organism evidence="7 8">
    <name type="scientific">Pseudonocardia yunnanensis</name>
    <dbReference type="NCBI Taxonomy" id="58107"/>
    <lineage>
        <taxon>Bacteria</taxon>
        <taxon>Bacillati</taxon>
        <taxon>Actinomycetota</taxon>
        <taxon>Actinomycetes</taxon>
        <taxon>Pseudonocardiales</taxon>
        <taxon>Pseudonocardiaceae</taxon>
        <taxon>Pseudonocardia</taxon>
    </lineage>
</organism>
<evidence type="ECO:0000256" key="3">
    <source>
        <dbReference type="ARBA" id="ARBA00023125"/>
    </source>
</evidence>
<dbReference type="Pfam" id="PF00931">
    <property type="entry name" value="NB-ARC"/>
    <property type="match status" value="1"/>
</dbReference>
<dbReference type="Gene3D" id="3.40.50.300">
    <property type="entry name" value="P-loop containing nucleotide triphosphate hydrolases"/>
    <property type="match status" value="1"/>
</dbReference>
<dbReference type="SUPFAM" id="SSF48452">
    <property type="entry name" value="TPR-like"/>
    <property type="match status" value="1"/>
</dbReference>
<keyword evidence="8" id="KW-1185">Reference proteome</keyword>
<dbReference type="SUPFAM" id="SSF46894">
    <property type="entry name" value="C-terminal effector domain of the bipartite response regulators"/>
    <property type="match status" value="1"/>
</dbReference>
<dbReference type="Proteomes" id="UP001597114">
    <property type="component" value="Unassembled WGS sequence"/>
</dbReference>
<dbReference type="InterPro" id="IPR036388">
    <property type="entry name" value="WH-like_DNA-bd_sf"/>
</dbReference>
<proteinExistence type="inferred from homology"/>
<dbReference type="InterPro" id="IPR027417">
    <property type="entry name" value="P-loop_NTPase"/>
</dbReference>
<dbReference type="PRINTS" id="PR00364">
    <property type="entry name" value="DISEASERSIST"/>
</dbReference>
<dbReference type="PANTHER" id="PTHR35807">
    <property type="entry name" value="TRANSCRIPTIONAL REGULATOR REDD-RELATED"/>
    <property type="match status" value="1"/>
</dbReference>
<dbReference type="InterPro" id="IPR011990">
    <property type="entry name" value="TPR-like_helical_dom_sf"/>
</dbReference>
<dbReference type="Pfam" id="PF00486">
    <property type="entry name" value="Trans_reg_C"/>
    <property type="match status" value="1"/>
</dbReference>
<feature type="domain" description="OmpR/PhoB-type" evidence="6">
    <location>
        <begin position="1"/>
        <end position="96"/>
    </location>
</feature>
<dbReference type="RefSeq" id="WP_344724019.1">
    <property type="nucleotide sequence ID" value="NZ_BAAAUS010000024.1"/>
</dbReference>
<dbReference type="SMART" id="SM01043">
    <property type="entry name" value="BTAD"/>
    <property type="match status" value="1"/>
</dbReference>
<keyword evidence="3 5" id="KW-0238">DNA-binding</keyword>
<comment type="similarity">
    <text evidence="1">Belongs to the AfsR/DnrI/RedD regulatory family.</text>
</comment>
<gene>
    <name evidence="7" type="ORF">ACFSJD_29420</name>
</gene>
<name>A0ABW4F4M2_9PSEU</name>
<dbReference type="InterPro" id="IPR051677">
    <property type="entry name" value="AfsR-DnrI-RedD_regulator"/>
</dbReference>
<dbReference type="SUPFAM" id="SSF52540">
    <property type="entry name" value="P-loop containing nucleoside triphosphate hydrolases"/>
    <property type="match status" value="1"/>
</dbReference>
<feature type="DNA-binding region" description="OmpR/PhoB-type" evidence="5">
    <location>
        <begin position="1"/>
        <end position="96"/>
    </location>
</feature>
<reference evidence="8" key="1">
    <citation type="journal article" date="2019" name="Int. J. Syst. Evol. Microbiol.">
        <title>The Global Catalogue of Microorganisms (GCM) 10K type strain sequencing project: providing services to taxonomists for standard genome sequencing and annotation.</title>
        <authorList>
            <consortium name="The Broad Institute Genomics Platform"/>
            <consortium name="The Broad Institute Genome Sequencing Center for Infectious Disease"/>
            <person name="Wu L."/>
            <person name="Ma J."/>
        </authorList>
    </citation>
    <scope>NUCLEOTIDE SEQUENCE [LARGE SCALE GENOMIC DNA]</scope>
    <source>
        <strain evidence="8">CCM 7043</strain>
    </source>
</reference>
<comment type="caution">
    <text evidence="7">The sequence shown here is derived from an EMBL/GenBank/DDBJ whole genome shotgun (WGS) entry which is preliminary data.</text>
</comment>
<dbReference type="InterPro" id="IPR005158">
    <property type="entry name" value="BTAD"/>
</dbReference>
<evidence type="ECO:0000313" key="7">
    <source>
        <dbReference type="EMBL" id="MFD1521650.1"/>
    </source>
</evidence>
<evidence type="ECO:0000259" key="6">
    <source>
        <dbReference type="PROSITE" id="PS51755"/>
    </source>
</evidence>
<dbReference type="PANTHER" id="PTHR35807:SF1">
    <property type="entry name" value="TRANSCRIPTIONAL REGULATOR REDD"/>
    <property type="match status" value="1"/>
</dbReference>
<dbReference type="PROSITE" id="PS51755">
    <property type="entry name" value="OMPR_PHOB"/>
    <property type="match status" value="1"/>
</dbReference>
<evidence type="ECO:0000256" key="5">
    <source>
        <dbReference type="PROSITE-ProRule" id="PRU01091"/>
    </source>
</evidence>
<keyword evidence="4" id="KW-0804">Transcription</keyword>
<dbReference type="Pfam" id="PF03704">
    <property type="entry name" value="BTAD"/>
    <property type="match status" value="1"/>
</dbReference>
<dbReference type="EMBL" id="JBHUCO010000037">
    <property type="protein sequence ID" value="MFD1521650.1"/>
    <property type="molecule type" value="Genomic_DNA"/>
</dbReference>
<dbReference type="SMART" id="SM00862">
    <property type="entry name" value="Trans_reg_C"/>
    <property type="match status" value="1"/>
</dbReference>
<protein>
    <submittedName>
        <fullName evidence="7">BTAD domain-containing putative transcriptional regulator</fullName>
    </submittedName>
</protein>
<evidence type="ECO:0000313" key="8">
    <source>
        <dbReference type="Proteomes" id="UP001597114"/>
    </source>
</evidence>
<accession>A0ABW4F4M2</accession>
<evidence type="ECO:0000256" key="4">
    <source>
        <dbReference type="ARBA" id="ARBA00023163"/>
    </source>
</evidence>
<evidence type="ECO:0000256" key="2">
    <source>
        <dbReference type="ARBA" id="ARBA00023015"/>
    </source>
</evidence>
<sequence length="626" mass="66902">MDPALRFALLGQVRAWRGDLEIDLGSRQQRAMLAVLLLREGRPLPVDEAARELWGDDVPRGAASTIRTYVYRLRRILSGGGPGLITSTGGGYVLAVDPLAVDVGRFRHHLHKAREALRSGDASSAAAGLRAGLALWQGTPLSGAVGPGSTAHRVQLEQMRSAAVVDELAVSIELGCHVEAVSELTALVSRHPLRERLWELLILALHRSGQRAEALEAYRDIRRLLRDELGLEPGAGLRELHAGILAGDGSPTASFTEPVATPTPAQLPADTADFVGRSPEIAWITDRLLCPDGPALVGITGFTGMGKTALATHVARSVRHHFRDGQLFATLSRPGCPPVDPGEILAGFLAAFGIGRDRLPAAVGERSALWRTLLTERRILVVLDDADSSEQVLPLLPAAPSSAVIVTSWRRLMDLPGLRSVAVGPLADEDALALLGRLAGHERLRAEPGAAEGIVAECSAQPLAVRISAARLLARPRETVHEVHRQIREDFASPVLLDEDRRAASTRFEWAMSRLAPELVAACRRIALCDHDLLDVPAVAPLLGVEGTEARRILEALVGVHLLEAVGGGRYRFLTLVRAEVRRQALRPSGVSPRASVDDFPVAHAASTAASSAGALPLTAARACRR</sequence>
<dbReference type="Gene3D" id="1.10.10.10">
    <property type="entry name" value="Winged helix-like DNA-binding domain superfamily/Winged helix DNA-binding domain"/>
    <property type="match status" value="1"/>
</dbReference>